<dbReference type="PROSITE" id="PS51233">
    <property type="entry name" value="VWFD"/>
    <property type="match status" value="1"/>
</dbReference>
<reference evidence="7" key="3">
    <citation type="submission" date="2025-09" db="UniProtKB">
        <authorList>
            <consortium name="Ensembl"/>
        </authorList>
    </citation>
    <scope>IDENTIFICATION</scope>
</reference>
<dbReference type="GO" id="GO:0005576">
    <property type="term" value="C:extracellular region"/>
    <property type="evidence" value="ECO:0007669"/>
    <property type="project" value="UniProtKB-SubCell"/>
</dbReference>
<dbReference type="InterPro" id="IPR002919">
    <property type="entry name" value="TIL_dom"/>
</dbReference>
<dbReference type="Ensembl" id="ENSMMDT00005002218.1">
    <property type="protein sequence ID" value="ENSMMDP00005002181.1"/>
    <property type="gene ID" value="ENSMMDG00005001193.1"/>
</dbReference>
<dbReference type="InterPro" id="IPR001846">
    <property type="entry name" value="VWF_type-D"/>
</dbReference>
<evidence type="ECO:0000313" key="8">
    <source>
        <dbReference type="Proteomes" id="UP000472263"/>
    </source>
</evidence>
<evidence type="ECO:0000256" key="4">
    <source>
        <dbReference type="ARBA" id="ARBA00022737"/>
    </source>
</evidence>
<evidence type="ECO:0000256" key="3">
    <source>
        <dbReference type="ARBA" id="ARBA00022729"/>
    </source>
</evidence>
<dbReference type="Pfam" id="PF08742">
    <property type="entry name" value="C8"/>
    <property type="match status" value="2"/>
</dbReference>
<dbReference type="Pfam" id="PF01826">
    <property type="entry name" value="TIL"/>
    <property type="match status" value="1"/>
</dbReference>
<keyword evidence="3" id="KW-0732">Signal</keyword>
<comment type="subcellular location">
    <subcellularLocation>
        <location evidence="1">Secreted</location>
    </subcellularLocation>
</comment>
<dbReference type="SMART" id="SM00216">
    <property type="entry name" value="VWD"/>
    <property type="match status" value="1"/>
</dbReference>
<dbReference type="PANTHER" id="PTHR46698:SF7">
    <property type="entry name" value="VWFD DOMAIN-CONTAINING PROTEIN"/>
    <property type="match status" value="1"/>
</dbReference>
<dbReference type="FunFam" id="2.10.25.10:FF:000153">
    <property type="entry name" value="MUC5B isoform 1"/>
    <property type="match status" value="1"/>
</dbReference>
<dbReference type="InterPro" id="IPR036084">
    <property type="entry name" value="Ser_inhib-like_sf"/>
</dbReference>
<dbReference type="InParanoid" id="A0A667WZ93"/>
<feature type="domain" description="VWFD" evidence="6">
    <location>
        <begin position="202"/>
        <end position="387"/>
    </location>
</feature>
<keyword evidence="2" id="KW-0964">Secreted</keyword>
<dbReference type="AlphaFoldDB" id="A0A667WZ93"/>
<evidence type="ECO:0000313" key="7">
    <source>
        <dbReference type="Ensembl" id="ENSMMDP00005002181.1"/>
    </source>
</evidence>
<dbReference type="InterPro" id="IPR014853">
    <property type="entry name" value="VWF/SSPO/ZAN-like_Cys-rich_dom"/>
</dbReference>
<dbReference type="GeneTree" id="ENSGT00950000183155"/>
<dbReference type="InterPro" id="IPR052424">
    <property type="entry name" value="Kielin_Chordin-BMP_Reg"/>
</dbReference>
<proteinExistence type="predicted"/>
<keyword evidence="8" id="KW-1185">Reference proteome</keyword>
<organism evidence="7 8">
    <name type="scientific">Myripristis murdjan</name>
    <name type="common">pinecone soldierfish</name>
    <dbReference type="NCBI Taxonomy" id="586833"/>
    <lineage>
        <taxon>Eukaryota</taxon>
        <taxon>Metazoa</taxon>
        <taxon>Chordata</taxon>
        <taxon>Craniata</taxon>
        <taxon>Vertebrata</taxon>
        <taxon>Euteleostomi</taxon>
        <taxon>Actinopterygii</taxon>
        <taxon>Neopterygii</taxon>
        <taxon>Teleostei</taxon>
        <taxon>Neoteleostei</taxon>
        <taxon>Acanthomorphata</taxon>
        <taxon>Holocentriformes</taxon>
        <taxon>Holocentridae</taxon>
        <taxon>Myripristis</taxon>
    </lineage>
</organism>
<dbReference type="CDD" id="cd19941">
    <property type="entry name" value="TIL"/>
    <property type="match status" value="1"/>
</dbReference>
<evidence type="ECO:0000259" key="6">
    <source>
        <dbReference type="PROSITE" id="PS51233"/>
    </source>
</evidence>
<sequence>MHHLFYYYFYLLKVNGELFNLPLTLDSPFRDCHALVDPAGFLSDCLYDVCLYQGSQNMQCKTLTAYTAACQLKGAKVYSWRSAQFCDAQCPSNSRYELCHSGCPASCQNLSAPSGCGALCMEGCVCDEGFAQSGDECVPLTQCGCLYEGKYYHHGQVFYPDGLCQQECICNGTVRMRTYHCGPNEQCLVKSGVRSCQPVGKGFCSISGDPHYRTFDNATYDFQGTCTYTAATACHLEGTQLTPFSVVVENEKWYALSDDPKVSVAKLVAVEVYGNTLILRRNQIGMVMANGVLLHLPLNLNKGAVMVYQDGTNDVILTDFGLKVTYDLVYHVTVTVPGNYRSKTCGLCGNFNGNREDEFQLPDGKVTKDLQAFGAAWRESVPGVVCEDGCSGDVCPVCDDSRKAVLEKDCAIITDATGPFAACHNIIDPASYYRDCIYDVCIADGNRNTLCLSINAYMLDCQDVGANIQDWRSSSFCRGFLHIFIPTCVYYNLNKPYFSL</sequence>
<reference evidence="7" key="1">
    <citation type="submission" date="2019-06" db="EMBL/GenBank/DDBJ databases">
        <authorList>
            <consortium name="Wellcome Sanger Institute Data Sharing"/>
        </authorList>
    </citation>
    <scope>NUCLEOTIDE SEQUENCE [LARGE SCALE GENOMIC DNA]</scope>
</reference>
<name>A0A667WZ93_9TELE</name>
<accession>A0A667WZ93</accession>
<evidence type="ECO:0000256" key="2">
    <source>
        <dbReference type="ARBA" id="ARBA00022525"/>
    </source>
</evidence>
<protein>
    <recommendedName>
        <fullName evidence="6">VWFD domain-containing protein</fullName>
    </recommendedName>
</protein>
<dbReference type="GO" id="GO:0030513">
    <property type="term" value="P:positive regulation of BMP signaling pathway"/>
    <property type="evidence" value="ECO:0007669"/>
    <property type="project" value="TreeGrafter"/>
</dbReference>
<dbReference type="PANTHER" id="PTHR46698">
    <property type="entry name" value="CROSSVEINLESS 2"/>
    <property type="match status" value="1"/>
</dbReference>
<dbReference type="SUPFAM" id="SSF57567">
    <property type="entry name" value="Serine protease inhibitors"/>
    <property type="match status" value="1"/>
</dbReference>
<keyword evidence="5" id="KW-1015">Disulfide bond</keyword>
<keyword evidence="4" id="KW-0677">Repeat</keyword>
<dbReference type="SMART" id="SM00832">
    <property type="entry name" value="C8"/>
    <property type="match status" value="2"/>
</dbReference>
<dbReference type="Gene3D" id="2.10.25.10">
    <property type="entry name" value="Laminin"/>
    <property type="match status" value="1"/>
</dbReference>
<evidence type="ECO:0000256" key="1">
    <source>
        <dbReference type="ARBA" id="ARBA00004613"/>
    </source>
</evidence>
<dbReference type="Proteomes" id="UP000472263">
    <property type="component" value="Chromosome 11"/>
</dbReference>
<dbReference type="Pfam" id="PF00094">
    <property type="entry name" value="VWD"/>
    <property type="match status" value="1"/>
</dbReference>
<reference evidence="7" key="2">
    <citation type="submission" date="2025-08" db="UniProtKB">
        <authorList>
            <consortium name="Ensembl"/>
        </authorList>
    </citation>
    <scope>IDENTIFICATION</scope>
</reference>
<evidence type="ECO:0000256" key="5">
    <source>
        <dbReference type="ARBA" id="ARBA00023157"/>
    </source>
</evidence>